<protein>
    <submittedName>
        <fullName evidence="3">Vesicle-associated membrane protein 2</fullName>
    </submittedName>
</protein>
<evidence type="ECO:0000313" key="3">
    <source>
        <dbReference type="EMBL" id="DAF46949.1"/>
    </source>
</evidence>
<evidence type="ECO:0000256" key="1">
    <source>
        <dbReference type="SAM" id="Coils"/>
    </source>
</evidence>
<keyword evidence="2" id="KW-0472">Membrane</keyword>
<keyword evidence="2" id="KW-0812">Transmembrane</keyword>
<keyword evidence="1" id="KW-0175">Coiled coil</keyword>
<sequence length="110" mass="12923">MNTISMELHEEQITELQSQIEELESEKHCLEEELEDLKVECEDLEDRCESYKEASQNVLSNYNEDLETIKCLQKLNKKLVKSNKTANRDFFILAAAYVATLVLMIYLFIR</sequence>
<name>A0A8S5S7D9_9CAUD</name>
<feature type="coiled-coil region" evidence="1">
    <location>
        <begin position="6"/>
        <end position="61"/>
    </location>
</feature>
<proteinExistence type="predicted"/>
<dbReference type="EMBL" id="BK032547">
    <property type="protein sequence ID" value="DAF46949.1"/>
    <property type="molecule type" value="Genomic_DNA"/>
</dbReference>
<organism evidence="3">
    <name type="scientific">Siphoviridae sp. ctBAZ2</name>
    <dbReference type="NCBI Taxonomy" id="2827801"/>
    <lineage>
        <taxon>Viruses</taxon>
        <taxon>Duplodnaviria</taxon>
        <taxon>Heunggongvirae</taxon>
        <taxon>Uroviricota</taxon>
        <taxon>Caudoviricetes</taxon>
    </lineage>
</organism>
<accession>A0A8S5S7D9</accession>
<keyword evidence="2" id="KW-1133">Transmembrane helix</keyword>
<feature type="transmembrane region" description="Helical" evidence="2">
    <location>
        <begin position="90"/>
        <end position="109"/>
    </location>
</feature>
<evidence type="ECO:0000256" key="2">
    <source>
        <dbReference type="SAM" id="Phobius"/>
    </source>
</evidence>
<reference evidence="3" key="1">
    <citation type="journal article" date="2021" name="Proc. Natl. Acad. Sci. U.S.A.">
        <title>A Catalog of Tens of Thousands of Viruses from Human Metagenomes Reveals Hidden Associations with Chronic Diseases.</title>
        <authorList>
            <person name="Tisza M.J."/>
            <person name="Buck C.B."/>
        </authorList>
    </citation>
    <scope>NUCLEOTIDE SEQUENCE</scope>
    <source>
        <strain evidence="3">CtBAZ2</strain>
    </source>
</reference>